<dbReference type="PROSITE" id="PS50011">
    <property type="entry name" value="PROTEIN_KINASE_DOM"/>
    <property type="match status" value="1"/>
</dbReference>
<dbReference type="AlphaFoldDB" id="A0A067Q884"/>
<dbReference type="InParanoid" id="A0A067Q884"/>
<dbReference type="InterPro" id="IPR011009">
    <property type="entry name" value="Kinase-like_dom_sf"/>
</dbReference>
<dbReference type="InterPro" id="IPR000719">
    <property type="entry name" value="Prot_kinase_dom"/>
</dbReference>
<dbReference type="InterPro" id="IPR001245">
    <property type="entry name" value="Ser-Thr/Tyr_kinase_cat_dom"/>
</dbReference>
<reference evidence="3" key="1">
    <citation type="journal article" date="2014" name="Proc. Natl. Acad. Sci. U.S.A.">
        <title>Extensive sampling of basidiomycete genomes demonstrates inadequacy of the white-rot/brown-rot paradigm for wood decay fungi.</title>
        <authorList>
            <person name="Riley R."/>
            <person name="Salamov A.A."/>
            <person name="Brown D.W."/>
            <person name="Nagy L.G."/>
            <person name="Floudas D."/>
            <person name="Held B.W."/>
            <person name="Levasseur A."/>
            <person name="Lombard V."/>
            <person name="Morin E."/>
            <person name="Otillar R."/>
            <person name="Lindquist E.A."/>
            <person name="Sun H."/>
            <person name="LaButti K.M."/>
            <person name="Schmutz J."/>
            <person name="Jabbour D."/>
            <person name="Luo H."/>
            <person name="Baker S.E."/>
            <person name="Pisabarro A.G."/>
            <person name="Walton J.D."/>
            <person name="Blanchette R.A."/>
            <person name="Henrissat B."/>
            <person name="Martin F."/>
            <person name="Cullen D."/>
            <person name="Hibbett D.S."/>
            <person name="Grigoriev I.V."/>
        </authorList>
    </citation>
    <scope>NUCLEOTIDE SEQUENCE [LARGE SCALE GENOMIC DNA]</scope>
    <source>
        <strain evidence="3">MUCL 33604</strain>
    </source>
</reference>
<dbReference type="PANTHER" id="PTHR44329:SF214">
    <property type="entry name" value="PROTEIN KINASE DOMAIN-CONTAINING PROTEIN"/>
    <property type="match status" value="1"/>
</dbReference>
<feature type="domain" description="Protein kinase" evidence="1">
    <location>
        <begin position="7"/>
        <end position="306"/>
    </location>
</feature>
<dbReference type="OrthoDB" id="4062651at2759"/>
<evidence type="ECO:0000259" key="1">
    <source>
        <dbReference type="PROSITE" id="PS50011"/>
    </source>
</evidence>
<dbReference type="SUPFAM" id="SSF56112">
    <property type="entry name" value="Protein kinase-like (PK-like)"/>
    <property type="match status" value="1"/>
</dbReference>
<dbReference type="HOGENOM" id="CLU_000288_7_18_1"/>
<dbReference type="GO" id="GO:0004674">
    <property type="term" value="F:protein serine/threonine kinase activity"/>
    <property type="evidence" value="ECO:0007669"/>
    <property type="project" value="TreeGrafter"/>
</dbReference>
<proteinExistence type="predicted"/>
<evidence type="ECO:0000313" key="3">
    <source>
        <dbReference type="Proteomes" id="UP000027265"/>
    </source>
</evidence>
<dbReference type="STRING" id="933084.A0A067Q884"/>
<keyword evidence="3" id="KW-1185">Reference proteome</keyword>
<evidence type="ECO:0000313" key="2">
    <source>
        <dbReference type="EMBL" id="KDQ58801.1"/>
    </source>
</evidence>
<dbReference type="Pfam" id="PF07714">
    <property type="entry name" value="PK_Tyr_Ser-Thr"/>
    <property type="match status" value="2"/>
</dbReference>
<protein>
    <recommendedName>
        <fullName evidence="1">Protein kinase domain-containing protein</fullName>
    </recommendedName>
</protein>
<dbReference type="PANTHER" id="PTHR44329">
    <property type="entry name" value="SERINE/THREONINE-PROTEIN KINASE TNNI3K-RELATED"/>
    <property type="match status" value="1"/>
</dbReference>
<dbReference type="GO" id="GO:0005524">
    <property type="term" value="F:ATP binding"/>
    <property type="evidence" value="ECO:0007669"/>
    <property type="project" value="InterPro"/>
</dbReference>
<organism evidence="2 3">
    <name type="scientific">Jaapia argillacea MUCL 33604</name>
    <dbReference type="NCBI Taxonomy" id="933084"/>
    <lineage>
        <taxon>Eukaryota</taxon>
        <taxon>Fungi</taxon>
        <taxon>Dikarya</taxon>
        <taxon>Basidiomycota</taxon>
        <taxon>Agaricomycotina</taxon>
        <taxon>Agaricomycetes</taxon>
        <taxon>Agaricomycetidae</taxon>
        <taxon>Jaapiales</taxon>
        <taxon>Jaapiaceae</taxon>
        <taxon>Jaapia</taxon>
    </lineage>
</organism>
<dbReference type="InterPro" id="IPR051681">
    <property type="entry name" value="Ser/Thr_Kinases-Pseudokinases"/>
</dbReference>
<dbReference type="Gene3D" id="1.10.510.10">
    <property type="entry name" value="Transferase(Phosphotransferase) domain 1"/>
    <property type="match status" value="1"/>
</dbReference>
<dbReference type="Proteomes" id="UP000027265">
    <property type="component" value="Unassembled WGS sequence"/>
</dbReference>
<name>A0A067Q884_9AGAM</name>
<sequence length="310" mass="35094">MNSEVFQDDIRPCGGGGFSNIYKGRIVHPSGQVERVIIKFPRVKIDDPDDIEDQTRRVHREYKAWRMVKPHDNILPLLQIWEADERYPPAILTPYCPSGCVKDFLKSNLTVDRLAIAKGICNGLKHLHLNDIVHGDLTPVFTIFLPSSPEKFSCFGLTQRNVLLDNGVPRLCDFGRARVMTMEGFTASIVAGTIRYMAPELIPSDEDESILPEEVKLPKVTFESDVYAFSMLALEVVAGKSPFFYMPSEQQVAVRLNLGERPARDRYQVLRGPEWTGFWALLQECWDKNPASRPPIEKIVLRLPSNPPSS</sequence>
<dbReference type="EMBL" id="KL197717">
    <property type="protein sequence ID" value="KDQ58801.1"/>
    <property type="molecule type" value="Genomic_DNA"/>
</dbReference>
<accession>A0A067Q884</accession>
<gene>
    <name evidence="2" type="ORF">JAAARDRAFT_47124</name>
</gene>